<name>A0A9W6GMN8_9FUSO</name>
<dbReference type="FunFam" id="3.40.50.300:FF:000285">
    <property type="entry name" value="Sporulation initiation inhibitor Soj"/>
    <property type="match status" value="1"/>
</dbReference>
<evidence type="ECO:0000259" key="1">
    <source>
        <dbReference type="Pfam" id="PF13614"/>
    </source>
</evidence>
<dbReference type="AlphaFoldDB" id="A0A9W6GMN8"/>
<keyword evidence="3" id="KW-1185">Reference proteome</keyword>
<dbReference type="InterPro" id="IPR025669">
    <property type="entry name" value="AAA_dom"/>
</dbReference>
<dbReference type="SUPFAM" id="SSF52540">
    <property type="entry name" value="P-loop containing nucleoside triphosphate hydrolases"/>
    <property type="match status" value="1"/>
</dbReference>
<comment type="caution">
    <text evidence="2">The sequence shown here is derived from an EMBL/GenBank/DDBJ whole genome shotgun (WGS) entry which is preliminary data.</text>
</comment>
<organism evidence="2 3">
    <name type="scientific">Propionigenium maris DSM 9537</name>
    <dbReference type="NCBI Taxonomy" id="1123000"/>
    <lineage>
        <taxon>Bacteria</taxon>
        <taxon>Fusobacteriati</taxon>
        <taxon>Fusobacteriota</taxon>
        <taxon>Fusobacteriia</taxon>
        <taxon>Fusobacteriales</taxon>
        <taxon>Fusobacteriaceae</taxon>
        <taxon>Propionigenium</taxon>
    </lineage>
</organism>
<feature type="domain" description="AAA" evidence="1">
    <location>
        <begin position="59"/>
        <end position="229"/>
    </location>
</feature>
<dbReference type="Proteomes" id="UP001144471">
    <property type="component" value="Unassembled WGS sequence"/>
</dbReference>
<dbReference type="InterPro" id="IPR027417">
    <property type="entry name" value="P-loop_NTPase"/>
</dbReference>
<evidence type="ECO:0000313" key="3">
    <source>
        <dbReference type="Proteomes" id="UP001144471"/>
    </source>
</evidence>
<sequence length="314" mass="35286">MAVKQLKKKTKIRRNVMLDQDKEEAMQRVLKEQGDGPNSKSELINKALGEYLAKQASTKFLSFLNQKGGVGKTTSVQNVATGMARKGRKVLVIDLDPQGNFTKGMGAYNPEAPSIYEVLKGEVHPRDAMVEVQGINVIPADLRLSQFEFLDIPGKDNLLKIRTKDFDFSKFDYVIFDCAPSFGKLNLNALSMTRSIYVPIQTEYYAMEGIAQLIQTVETGKMVYGNEELEIKGVFATMYDARRNLDKSVLGKIEEVFEGKLLKTKIRDNVKVAEAPIKRQNIFDYASSSNGARDYRDLVDEILEREEGAESNEC</sequence>
<dbReference type="Gene3D" id="3.40.50.300">
    <property type="entry name" value="P-loop containing nucleotide triphosphate hydrolases"/>
    <property type="match status" value="1"/>
</dbReference>
<dbReference type="PANTHER" id="PTHR13696:SF99">
    <property type="entry name" value="COBYRINIC ACID AC-DIAMIDE SYNTHASE"/>
    <property type="match status" value="1"/>
</dbReference>
<dbReference type="RefSeq" id="WP_281835920.1">
    <property type="nucleotide sequence ID" value="NZ_BSDY01000009.1"/>
</dbReference>
<reference evidence="2" key="1">
    <citation type="submission" date="2022-12" db="EMBL/GenBank/DDBJ databases">
        <title>Reference genome sequencing for broad-spectrum identification of bacterial and archaeal isolates by mass spectrometry.</title>
        <authorList>
            <person name="Sekiguchi Y."/>
            <person name="Tourlousse D.M."/>
        </authorList>
    </citation>
    <scope>NUCLEOTIDE SEQUENCE</scope>
    <source>
        <strain evidence="2">10succ1</strain>
    </source>
</reference>
<dbReference type="EMBL" id="BSDY01000009">
    <property type="protein sequence ID" value="GLI56639.1"/>
    <property type="molecule type" value="Genomic_DNA"/>
</dbReference>
<protein>
    <submittedName>
        <fullName evidence="2">Sporulation initiation inhibitor protein Soj</fullName>
    </submittedName>
</protein>
<gene>
    <name evidence="2" type="ORF">PM10SUCC1_21530</name>
</gene>
<dbReference type="InterPro" id="IPR050678">
    <property type="entry name" value="DNA_Partitioning_ATPase"/>
</dbReference>
<evidence type="ECO:0000313" key="2">
    <source>
        <dbReference type="EMBL" id="GLI56639.1"/>
    </source>
</evidence>
<proteinExistence type="predicted"/>
<dbReference type="CDD" id="cd02042">
    <property type="entry name" value="ParAB_family"/>
    <property type="match status" value="1"/>
</dbReference>
<accession>A0A9W6GMN8</accession>
<dbReference type="PANTHER" id="PTHR13696">
    <property type="entry name" value="P-LOOP CONTAINING NUCLEOSIDE TRIPHOSPHATE HYDROLASE"/>
    <property type="match status" value="1"/>
</dbReference>
<dbReference type="Pfam" id="PF13614">
    <property type="entry name" value="AAA_31"/>
    <property type="match status" value="1"/>
</dbReference>